<dbReference type="AlphaFoldDB" id="A0A6C0GX37"/>
<evidence type="ECO:0000313" key="3">
    <source>
        <dbReference type="Proteomes" id="UP000480178"/>
    </source>
</evidence>
<evidence type="ECO:0000256" key="1">
    <source>
        <dbReference type="PROSITE-ProRule" id="PRU00339"/>
    </source>
</evidence>
<protein>
    <submittedName>
        <fullName evidence="2">Tetratricopeptide repeat protein</fullName>
    </submittedName>
</protein>
<accession>A0A6C0GX37</accession>
<evidence type="ECO:0000313" key="2">
    <source>
        <dbReference type="EMBL" id="QHT71880.1"/>
    </source>
</evidence>
<dbReference type="EMBL" id="CP048222">
    <property type="protein sequence ID" value="QHT71880.1"/>
    <property type="molecule type" value="Genomic_DNA"/>
</dbReference>
<proteinExistence type="predicted"/>
<dbReference type="PROSITE" id="PS50005">
    <property type="entry name" value="TPR"/>
    <property type="match status" value="1"/>
</dbReference>
<dbReference type="Proteomes" id="UP000480178">
    <property type="component" value="Chromosome"/>
</dbReference>
<reference evidence="2 3" key="1">
    <citation type="submission" date="2020-01" db="EMBL/GenBank/DDBJ databases">
        <authorList>
            <person name="Kim M.K."/>
        </authorList>
    </citation>
    <scope>NUCLEOTIDE SEQUENCE [LARGE SCALE GENOMIC DNA]</scope>
    <source>
        <strain evidence="2 3">172606-1</strain>
    </source>
</reference>
<dbReference type="KEGG" id="rhoz:GXP67_04245"/>
<keyword evidence="3" id="KW-1185">Reference proteome</keyword>
<dbReference type="SMART" id="SM00028">
    <property type="entry name" value="TPR"/>
    <property type="match status" value="3"/>
</dbReference>
<dbReference type="InterPro" id="IPR011990">
    <property type="entry name" value="TPR-like_helical_dom_sf"/>
</dbReference>
<name>A0A6C0GX37_9BACT</name>
<keyword evidence="1" id="KW-0802">TPR repeat</keyword>
<sequence>MKYQWLVIFLLWNVKLLAQERPPMLLLDMNMQIEATQAVNDMYNFKFAQAERQFNHIKQAHPTHPLPYFLLGLSQWWKIAPNIDIETYDNAFLSYMDSSIVLAEKMYEANENNVEASFFLAAAYGFKGRLYSERRDWRKAAVASKSALKYLDKSKGYEELSPEFLFGDALYNYYRDWIPENYPALKSILWLFPKGDKELGIKQLREVSNNAFYTRTEAQYFLMRIYGEENQTQKAYQLSRYLHETFPDNSYFERYYARTAFSQGRIDETESVATSILKKLDSNMPGYEATSGRYASFFLGHIYNNNGNTEQAKSYYKRTVVYSEQIKAYESGYYLSALTALGRLYNKDRNFEEAEKYYNVVLKRAERKSDYYKEAKEYFSPKKKRERKQAARSVS</sequence>
<dbReference type="SUPFAM" id="SSF48452">
    <property type="entry name" value="TPR-like"/>
    <property type="match status" value="2"/>
</dbReference>
<organism evidence="2 3">
    <name type="scientific">Rhodocytophaga rosea</name>
    <dbReference type="NCBI Taxonomy" id="2704465"/>
    <lineage>
        <taxon>Bacteria</taxon>
        <taxon>Pseudomonadati</taxon>
        <taxon>Bacteroidota</taxon>
        <taxon>Cytophagia</taxon>
        <taxon>Cytophagales</taxon>
        <taxon>Rhodocytophagaceae</taxon>
        <taxon>Rhodocytophaga</taxon>
    </lineage>
</organism>
<dbReference type="InterPro" id="IPR019734">
    <property type="entry name" value="TPR_rpt"/>
</dbReference>
<gene>
    <name evidence="2" type="ORF">GXP67_04245</name>
</gene>
<dbReference type="Gene3D" id="1.25.40.10">
    <property type="entry name" value="Tetratricopeptide repeat domain"/>
    <property type="match status" value="2"/>
</dbReference>
<dbReference type="Pfam" id="PF13424">
    <property type="entry name" value="TPR_12"/>
    <property type="match status" value="1"/>
</dbReference>
<feature type="repeat" description="TPR" evidence="1">
    <location>
        <begin position="335"/>
        <end position="368"/>
    </location>
</feature>